<protein>
    <submittedName>
        <fullName evidence="2">Uncharacterized protein</fullName>
    </submittedName>
</protein>
<name>A0A8H3IVZ5_9LECA</name>
<dbReference type="Proteomes" id="UP000664534">
    <property type="component" value="Unassembled WGS sequence"/>
</dbReference>
<feature type="compositionally biased region" description="Low complexity" evidence="1">
    <location>
        <begin position="135"/>
        <end position="146"/>
    </location>
</feature>
<accession>A0A8H3IVZ5</accession>
<evidence type="ECO:0000256" key="1">
    <source>
        <dbReference type="SAM" id="MobiDB-lite"/>
    </source>
</evidence>
<dbReference type="AlphaFoldDB" id="A0A8H3IVZ5"/>
<sequence>MNKHRTQEHSQHHPTQPVENASDIAAGDDMNTDVSSAMFTPDRSEAGDFIPPSPCDGARAHVEGDRFTSNDKSTITEASIVAMATRYIVLEAGLLIQILPRKGWLLNASSEVRAIFEEKWSVQSFIKFSKQCKEPSLPESASSSISGGQRAGKTSLNTSEVVDAARAPRIARYPPNMGPPPGHYGKAVWEQYWRETFGADTLNQETAAHHWKPAEAFSSGSEKNAQKGKDWRPVVLAQTKLNRQHVRDTLVGPLKTAIQGWEKEGNKDIEDMKQILWRRRA</sequence>
<evidence type="ECO:0000313" key="3">
    <source>
        <dbReference type="Proteomes" id="UP000664534"/>
    </source>
</evidence>
<feature type="region of interest" description="Disordered" evidence="1">
    <location>
        <begin position="135"/>
        <end position="156"/>
    </location>
</feature>
<keyword evidence="3" id="KW-1185">Reference proteome</keyword>
<gene>
    <name evidence="2" type="ORF">IMSHALPRED_008170</name>
</gene>
<evidence type="ECO:0000313" key="2">
    <source>
        <dbReference type="EMBL" id="CAF9930425.1"/>
    </source>
</evidence>
<feature type="region of interest" description="Disordered" evidence="1">
    <location>
        <begin position="1"/>
        <end position="34"/>
    </location>
</feature>
<dbReference type="EMBL" id="CAJPDT010000057">
    <property type="protein sequence ID" value="CAF9930425.1"/>
    <property type="molecule type" value="Genomic_DNA"/>
</dbReference>
<comment type="caution">
    <text evidence="2">The sequence shown here is derived from an EMBL/GenBank/DDBJ whole genome shotgun (WGS) entry which is preliminary data.</text>
</comment>
<feature type="compositionally biased region" description="Basic and acidic residues" evidence="1">
    <location>
        <begin position="1"/>
        <end position="11"/>
    </location>
</feature>
<proteinExistence type="predicted"/>
<organism evidence="2 3">
    <name type="scientific">Imshaugia aleurites</name>
    <dbReference type="NCBI Taxonomy" id="172621"/>
    <lineage>
        <taxon>Eukaryota</taxon>
        <taxon>Fungi</taxon>
        <taxon>Dikarya</taxon>
        <taxon>Ascomycota</taxon>
        <taxon>Pezizomycotina</taxon>
        <taxon>Lecanoromycetes</taxon>
        <taxon>OSLEUM clade</taxon>
        <taxon>Lecanoromycetidae</taxon>
        <taxon>Lecanorales</taxon>
        <taxon>Lecanorineae</taxon>
        <taxon>Parmeliaceae</taxon>
        <taxon>Imshaugia</taxon>
    </lineage>
</organism>
<reference evidence="2" key="1">
    <citation type="submission" date="2021-03" db="EMBL/GenBank/DDBJ databases">
        <authorList>
            <person name="Tagirdzhanova G."/>
        </authorList>
    </citation>
    <scope>NUCLEOTIDE SEQUENCE</scope>
</reference>